<evidence type="ECO:0000313" key="1">
    <source>
        <dbReference type="EMBL" id="RDL41138.1"/>
    </source>
</evidence>
<comment type="caution">
    <text evidence="1">The sequence shown here is derived from an EMBL/GenBank/DDBJ whole genome shotgun (WGS) entry which is preliminary data.</text>
</comment>
<dbReference type="EMBL" id="NPIC01000001">
    <property type="protein sequence ID" value="RDL41138.1"/>
    <property type="molecule type" value="Genomic_DNA"/>
</dbReference>
<protein>
    <submittedName>
        <fullName evidence="1">Uncharacterized protein</fullName>
    </submittedName>
</protein>
<dbReference type="OrthoDB" id="5429770at2759"/>
<accession>A0A370U040</accession>
<proteinExistence type="predicted"/>
<organism evidence="1 2">
    <name type="scientific">Venustampulla echinocandica</name>
    <dbReference type="NCBI Taxonomy" id="2656787"/>
    <lineage>
        <taxon>Eukaryota</taxon>
        <taxon>Fungi</taxon>
        <taxon>Dikarya</taxon>
        <taxon>Ascomycota</taxon>
        <taxon>Pezizomycotina</taxon>
        <taxon>Leotiomycetes</taxon>
        <taxon>Helotiales</taxon>
        <taxon>Pleuroascaceae</taxon>
        <taxon>Venustampulla</taxon>
    </lineage>
</organism>
<dbReference type="Pfam" id="PF11951">
    <property type="entry name" value="Fungal_trans_2"/>
    <property type="match status" value="1"/>
</dbReference>
<sequence>MEARLKASAPLPLVSAVSPLSKELVPINDPQQGRSSLSASYTLPMNFEDRATSFFAFNFIMDVNGPSKGHFTRVLDLSRAQDLDEALIASMKAVGLASYSHRACAPSLMKNARYQYMKAIQLTTAALRHPDDVKKDSTLMAIEILALFETVTGCKQDSLKNWIDHLNGAAAVIKLRGPGQVQTIGGRRMMVQVTAGLLVNCIHQSKRAPDHIREFMNEAFKLSSFDGGPGFKIQESMLKYADLRASIREGILQGPQDVLSKALELDGVLLSMATDPYPGWQYQLVLTDVDSDVIFNGRYHVYYDYWMALMWNALRIQRIMVNQTIREALLDGFSSKPPIFAEPEYSAQYQVSTDTLHELQADILATVPQHIGRGSPPRGLSLDRIMRDPSGTDLPPVPMVGGSFLMWPLWFAGIMDIATDEVRCFVVKNLLSIGDVLGIQQAHVLAKLVKEKTEVEVWKKR</sequence>
<dbReference type="Proteomes" id="UP000254866">
    <property type="component" value="Unassembled WGS sequence"/>
</dbReference>
<dbReference type="STRING" id="2656787.A0A370U040"/>
<name>A0A370U040_9HELO</name>
<reference evidence="1 2" key="1">
    <citation type="journal article" date="2018" name="IMA Fungus">
        <title>IMA Genome-F 9: Draft genome sequence of Annulohypoxylon stygium, Aspergillus mulundensis, Berkeleyomyces basicola (syn. Thielaviopsis basicola), Ceratocystis smalleyi, two Cercospora beticola strains, Coleophoma cylindrospora, Fusarium fracticaudum, Phialophora cf. hyalina, and Morchella septimelata.</title>
        <authorList>
            <person name="Wingfield B.D."/>
            <person name="Bills G.F."/>
            <person name="Dong Y."/>
            <person name="Huang W."/>
            <person name="Nel W.J."/>
            <person name="Swalarsk-Parry B.S."/>
            <person name="Vaghefi N."/>
            <person name="Wilken P.M."/>
            <person name="An Z."/>
            <person name="de Beer Z.W."/>
            <person name="De Vos L."/>
            <person name="Chen L."/>
            <person name="Duong T.A."/>
            <person name="Gao Y."/>
            <person name="Hammerbacher A."/>
            <person name="Kikkert J.R."/>
            <person name="Li Y."/>
            <person name="Li H."/>
            <person name="Li K."/>
            <person name="Li Q."/>
            <person name="Liu X."/>
            <person name="Ma X."/>
            <person name="Naidoo K."/>
            <person name="Pethybridge S.J."/>
            <person name="Sun J."/>
            <person name="Steenkamp E.T."/>
            <person name="van der Nest M.A."/>
            <person name="van Wyk S."/>
            <person name="Wingfield M.J."/>
            <person name="Xiong C."/>
            <person name="Yue Q."/>
            <person name="Zhang X."/>
        </authorList>
    </citation>
    <scope>NUCLEOTIDE SEQUENCE [LARGE SCALE GENOMIC DNA]</scope>
    <source>
        <strain evidence="1 2">BP 5553</strain>
    </source>
</reference>
<dbReference type="RefSeq" id="XP_031873794.1">
    <property type="nucleotide sequence ID" value="XM_032009740.1"/>
</dbReference>
<keyword evidence="2" id="KW-1185">Reference proteome</keyword>
<dbReference type="PANTHER" id="PTHR38791">
    <property type="entry name" value="ZN(II)2CYS6 TRANSCRIPTION FACTOR (EUROFUNG)-RELATED-RELATED"/>
    <property type="match status" value="1"/>
</dbReference>
<dbReference type="AlphaFoldDB" id="A0A370U040"/>
<gene>
    <name evidence="1" type="ORF">BP5553_01117</name>
</gene>
<evidence type="ECO:0000313" key="2">
    <source>
        <dbReference type="Proteomes" id="UP000254866"/>
    </source>
</evidence>
<dbReference type="GeneID" id="43593966"/>
<dbReference type="InterPro" id="IPR021858">
    <property type="entry name" value="Fun_TF"/>
</dbReference>
<dbReference type="InterPro" id="IPR053175">
    <property type="entry name" value="DHMBA_Reg_Transcription_Factor"/>
</dbReference>
<dbReference type="PANTHER" id="PTHR38791:SF5">
    <property type="entry name" value="TRANSCRIPTION FACTOR DBAG-RELATED"/>
    <property type="match status" value="1"/>
</dbReference>